<evidence type="ECO:0000313" key="3">
    <source>
        <dbReference type="Proteomes" id="UP000199169"/>
    </source>
</evidence>
<dbReference type="Proteomes" id="UP000199169">
    <property type="component" value="Unassembled WGS sequence"/>
</dbReference>
<dbReference type="EMBL" id="FLQX01000101">
    <property type="protein sequence ID" value="SBT05611.1"/>
    <property type="molecule type" value="Genomic_DNA"/>
</dbReference>
<gene>
    <name evidence="2" type="ORF">ACCAA_260002</name>
</gene>
<accession>A0A1A8XLR3</accession>
<evidence type="ECO:0000313" key="2">
    <source>
        <dbReference type="EMBL" id="SBT05611.1"/>
    </source>
</evidence>
<name>A0A1A8XLR3_9PROT</name>
<proteinExistence type="predicted"/>
<evidence type="ECO:0000256" key="1">
    <source>
        <dbReference type="SAM" id="MobiDB-lite"/>
    </source>
</evidence>
<dbReference type="AlphaFoldDB" id="A0A1A8XLR3"/>
<dbReference type="STRING" id="1860102.ACCAA_260002"/>
<reference evidence="2 3" key="1">
    <citation type="submission" date="2016-06" db="EMBL/GenBank/DDBJ databases">
        <authorList>
            <person name="Kjaerup R.B."/>
            <person name="Dalgaard T.S."/>
            <person name="Juul-Madsen H.R."/>
        </authorList>
    </citation>
    <scope>NUCLEOTIDE SEQUENCE [LARGE SCALE GENOMIC DNA]</scope>
    <source>
        <strain evidence="2">3</strain>
    </source>
</reference>
<organism evidence="2 3">
    <name type="scientific">Candidatus Accumulibacter aalborgensis</name>
    <dbReference type="NCBI Taxonomy" id="1860102"/>
    <lineage>
        <taxon>Bacteria</taxon>
        <taxon>Pseudomonadati</taxon>
        <taxon>Pseudomonadota</taxon>
        <taxon>Betaproteobacteria</taxon>
        <taxon>Candidatus Accumulibacter</taxon>
    </lineage>
</organism>
<sequence>MKLPRDLSGPVLIRQLAKLGYAVTRQQPPSTDNAGTWRTSHHDPHSRPVAHRHTGDHTCGDGGSPRRQS</sequence>
<protein>
    <submittedName>
        <fullName evidence="2">Uncharacterized protein</fullName>
    </submittedName>
</protein>
<feature type="region of interest" description="Disordered" evidence="1">
    <location>
        <begin position="22"/>
        <end position="69"/>
    </location>
</feature>
<keyword evidence="3" id="KW-1185">Reference proteome</keyword>
<feature type="compositionally biased region" description="Polar residues" evidence="1">
    <location>
        <begin position="24"/>
        <end position="38"/>
    </location>
</feature>